<evidence type="ECO:0000313" key="3">
    <source>
        <dbReference type="Proteomes" id="UP001596138"/>
    </source>
</evidence>
<feature type="chain" id="PRO_5045299402" description="LTD domain-containing protein" evidence="1">
    <location>
        <begin position="20"/>
        <end position="292"/>
    </location>
</feature>
<name>A0ABW1T532_9ACTN</name>
<gene>
    <name evidence="2" type="ORF">ACFQGU_16130</name>
</gene>
<organism evidence="2 3">
    <name type="scientific">Longivirga aurantiaca</name>
    <dbReference type="NCBI Taxonomy" id="1837743"/>
    <lineage>
        <taxon>Bacteria</taxon>
        <taxon>Bacillati</taxon>
        <taxon>Actinomycetota</taxon>
        <taxon>Actinomycetes</taxon>
        <taxon>Sporichthyales</taxon>
        <taxon>Sporichthyaceae</taxon>
        <taxon>Longivirga</taxon>
    </lineage>
</organism>
<reference evidence="3" key="1">
    <citation type="journal article" date="2019" name="Int. J. Syst. Evol. Microbiol.">
        <title>The Global Catalogue of Microorganisms (GCM) 10K type strain sequencing project: providing services to taxonomists for standard genome sequencing and annotation.</title>
        <authorList>
            <consortium name="The Broad Institute Genomics Platform"/>
            <consortium name="The Broad Institute Genome Sequencing Center for Infectious Disease"/>
            <person name="Wu L."/>
            <person name="Ma J."/>
        </authorList>
    </citation>
    <scope>NUCLEOTIDE SEQUENCE [LARGE SCALE GENOMIC DNA]</scope>
    <source>
        <strain evidence="3">CGMCC 4.7317</strain>
    </source>
</reference>
<accession>A0ABW1T532</accession>
<comment type="caution">
    <text evidence="2">The sequence shown here is derived from an EMBL/GenBank/DDBJ whole genome shotgun (WGS) entry which is preliminary data.</text>
</comment>
<keyword evidence="1" id="KW-0732">Signal</keyword>
<proteinExistence type="predicted"/>
<dbReference type="PROSITE" id="PS51257">
    <property type="entry name" value="PROKAR_LIPOPROTEIN"/>
    <property type="match status" value="1"/>
</dbReference>
<feature type="signal peptide" evidence="1">
    <location>
        <begin position="1"/>
        <end position="19"/>
    </location>
</feature>
<sequence length="292" mass="29903">MRRRLCVLAGLVVGGALLAGCAGSGGSGSATYSGGDKTAPPAPNLVGTLQQYREDEVTHSLKVELRNAGATTVRVSSLAVAWSGLAGTDPAQVDYDIPPGATVALKVPYGDAVCTGSTRPTDPVEAEIVTPDSQLTIGLAASDVLLEKLWDQDCARQRLLDAVDVAFGDSWAPTTVDGAPVLRGTLVLTRGSSTGPIDVVDLDGSVLLTLDATPPAGTPLLTMPASAATASLSIDVGSTLRCDGHSLGESKKTYVFDVGLDLGDGRVDLTLQPPDDAKKQMYDVLTKACGLA</sequence>
<evidence type="ECO:0008006" key="4">
    <source>
        <dbReference type="Google" id="ProtNLM"/>
    </source>
</evidence>
<evidence type="ECO:0000313" key="2">
    <source>
        <dbReference type="EMBL" id="MFC6239404.1"/>
    </source>
</evidence>
<keyword evidence="3" id="KW-1185">Reference proteome</keyword>
<dbReference type="RefSeq" id="WP_386768674.1">
    <property type="nucleotide sequence ID" value="NZ_JBHSTI010000025.1"/>
</dbReference>
<protein>
    <recommendedName>
        <fullName evidence="4">LTD domain-containing protein</fullName>
    </recommendedName>
</protein>
<dbReference type="Proteomes" id="UP001596138">
    <property type="component" value="Unassembled WGS sequence"/>
</dbReference>
<dbReference type="EMBL" id="JBHSTI010000025">
    <property type="protein sequence ID" value="MFC6239404.1"/>
    <property type="molecule type" value="Genomic_DNA"/>
</dbReference>
<evidence type="ECO:0000256" key="1">
    <source>
        <dbReference type="SAM" id="SignalP"/>
    </source>
</evidence>